<dbReference type="GO" id="GO:0003697">
    <property type="term" value="F:single-stranded DNA binding"/>
    <property type="evidence" value="ECO:0007669"/>
    <property type="project" value="TreeGrafter"/>
</dbReference>
<dbReference type="GO" id="GO:0000794">
    <property type="term" value="C:condensed nuclear chromosome"/>
    <property type="evidence" value="ECO:0007669"/>
    <property type="project" value="InterPro"/>
</dbReference>
<accession>A0A7D9LWA6</accession>
<reference evidence="1" key="1">
    <citation type="submission" date="2020-04" db="EMBL/GenBank/DDBJ databases">
        <authorList>
            <person name="Alioto T."/>
            <person name="Alioto T."/>
            <person name="Gomez Garrido J."/>
        </authorList>
    </citation>
    <scope>NUCLEOTIDE SEQUENCE</scope>
    <source>
        <strain evidence="1">A484AB</strain>
    </source>
</reference>
<protein>
    <submittedName>
        <fullName evidence="1">Uncharacterized protein</fullName>
    </submittedName>
</protein>
<dbReference type="AlphaFoldDB" id="A0A7D9LWA6"/>
<dbReference type="PANTHER" id="PTHR35668:SF1">
    <property type="entry name" value="PROTEIN SHORTAGE IN CHIASMATA 1 ORTHOLOG"/>
    <property type="match status" value="1"/>
</dbReference>
<evidence type="ECO:0000313" key="2">
    <source>
        <dbReference type="Proteomes" id="UP001152795"/>
    </source>
</evidence>
<comment type="caution">
    <text evidence="1">The sequence shown here is derived from an EMBL/GenBank/DDBJ whole genome shotgun (WGS) entry which is preliminary data.</text>
</comment>
<dbReference type="OrthoDB" id="5973439at2759"/>
<dbReference type="PANTHER" id="PTHR35668">
    <property type="entry name" value="PROTEIN SHORTAGE IN CHIASMATA 1 ORTHOLOG"/>
    <property type="match status" value="1"/>
</dbReference>
<evidence type="ECO:0000313" key="1">
    <source>
        <dbReference type="EMBL" id="CAB4037671.1"/>
    </source>
</evidence>
<dbReference type="InterPro" id="IPR039991">
    <property type="entry name" value="SHOC1"/>
</dbReference>
<proteinExistence type="predicted"/>
<dbReference type="Proteomes" id="UP001152795">
    <property type="component" value="Unassembled WGS sequence"/>
</dbReference>
<name>A0A7D9LWA6_PARCT</name>
<dbReference type="GO" id="GO:0000712">
    <property type="term" value="P:resolution of meiotic recombination intermediates"/>
    <property type="evidence" value="ECO:0007669"/>
    <property type="project" value="InterPro"/>
</dbReference>
<organism evidence="1 2">
    <name type="scientific">Paramuricea clavata</name>
    <name type="common">Red gorgonian</name>
    <name type="synonym">Violescent sea-whip</name>
    <dbReference type="NCBI Taxonomy" id="317549"/>
    <lineage>
        <taxon>Eukaryota</taxon>
        <taxon>Metazoa</taxon>
        <taxon>Cnidaria</taxon>
        <taxon>Anthozoa</taxon>
        <taxon>Octocorallia</taxon>
        <taxon>Malacalcyonacea</taxon>
        <taxon>Plexauridae</taxon>
        <taxon>Paramuricea</taxon>
    </lineage>
</organism>
<dbReference type="EMBL" id="CACRXK020023348">
    <property type="protein sequence ID" value="CAB4037671.1"/>
    <property type="molecule type" value="Genomic_DNA"/>
</dbReference>
<gene>
    <name evidence="1" type="ORF">PACLA_8A064997</name>
</gene>
<sequence length="287" mass="32447">MSTQYNKELDNALDQIKDYLMKTEQSLNNANTSHPKVIATYNYVRTWQPQPSSLTLDNKILVMIFRGFQDVSTSLASQLRQIKGLKITTIERKSQIYPSISNAHVVICDPANIPDNFPWSSFASIIAYEDKIEWLNKVLFGKSLKENNFICLKGVSSGEQQEFAESNIENLPAADSETPKLEVYTLIGSSKITKNANLLRCLEQRCGIVIIEREYEKILKNAVTTSSKMCRQPDLILDQRASVIIENVINFSNEEGYKNIVDLVLSTSFKCQICSIILVCENKSNSE</sequence>
<dbReference type="GO" id="GO:0016887">
    <property type="term" value="F:ATP hydrolysis activity"/>
    <property type="evidence" value="ECO:0007669"/>
    <property type="project" value="InterPro"/>
</dbReference>
<keyword evidence="2" id="KW-1185">Reference proteome</keyword>